<keyword evidence="3" id="KW-1185">Reference proteome</keyword>
<feature type="compositionally biased region" description="Basic and acidic residues" evidence="1">
    <location>
        <begin position="1"/>
        <end position="29"/>
    </location>
</feature>
<proteinExistence type="predicted"/>
<dbReference type="Proteomes" id="UP000235005">
    <property type="component" value="Unassembled WGS sequence"/>
</dbReference>
<dbReference type="RefSeq" id="WP_101518320.1">
    <property type="nucleotide sequence ID" value="NZ_PKUS01000018.1"/>
</dbReference>
<feature type="compositionally biased region" description="Polar residues" evidence="1">
    <location>
        <begin position="57"/>
        <end position="66"/>
    </location>
</feature>
<dbReference type="AlphaFoldDB" id="A0A2N5X0X6"/>
<evidence type="ECO:0000313" key="2">
    <source>
        <dbReference type="EMBL" id="PLW68152.1"/>
    </source>
</evidence>
<name>A0A2N5X0X6_9GAMM</name>
<dbReference type="SUPFAM" id="SSF52540">
    <property type="entry name" value="P-loop containing nucleoside triphosphate hydrolases"/>
    <property type="match status" value="1"/>
</dbReference>
<evidence type="ECO:0000256" key="1">
    <source>
        <dbReference type="SAM" id="MobiDB-lite"/>
    </source>
</evidence>
<dbReference type="InterPro" id="IPR027417">
    <property type="entry name" value="P-loop_NTPase"/>
</dbReference>
<feature type="region of interest" description="Disordered" evidence="1">
    <location>
        <begin position="111"/>
        <end position="145"/>
    </location>
</feature>
<reference evidence="2 3" key="1">
    <citation type="submission" date="2018-01" db="EMBL/GenBank/DDBJ databases">
        <title>The draft genome sequence of Halioglobus lutimaris HF004.</title>
        <authorList>
            <person name="Du Z.-J."/>
            <person name="Shi M.-J."/>
        </authorList>
    </citation>
    <scope>NUCLEOTIDE SEQUENCE [LARGE SCALE GENOMIC DNA]</scope>
    <source>
        <strain evidence="2 3">HF004</strain>
    </source>
</reference>
<organism evidence="2 3">
    <name type="scientific">Pseudohalioglobus lutimaris</name>
    <dbReference type="NCBI Taxonomy" id="1737061"/>
    <lineage>
        <taxon>Bacteria</taxon>
        <taxon>Pseudomonadati</taxon>
        <taxon>Pseudomonadota</taxon>
        <taxon>Gammaproteobacteria</taxon>
        <taxon>Cellvibrionales</taxon>
        <taxon>Halieaceae</taxon>
        <taxon>Pseudohalioglobus</taxon>
    </lineage>
</organism>
<evidence type="ECO:0008006" key="4">
    <source>
        <dbReference type="Google" id="ProtNLM"/>
    </source>
</evidence>
<comment type="caution">
    <text evidence="2">The sequence shown here is derived from an EMBL/GenBank/DDBJ whole genome shotgun (WGS) entry which is preliminary data.</text>
</comment>
<protein>
    <recommendedName>
        <fullName evidence="4">SF3 helicase domain-containing protein</fullName>
    </recommendedName>
</protein>
<gene>
    <name evidence="2" type="ORF">C0039_13230</name>
</gene>
<evidence type="ECO:0000313" key="3">
    <source>
        <dbReference type="Proteomes" id="UP000235005"/>
    </source>
</evidence>
<dbReference type="EMBL" id="PKUS01000018">
    <property type="protein sequence ID" value="PLW68152.1"/>
    <property type="molecule type" value="Genomic_DNA"/>
</dbReference>
<accession>A0A2N5X0X6</accession>
<sequence>MSINPHLEEVANMDEEKLLSTEASDDHPFAVESGQTTEPEMGSTPDPDEAPGAYTPASPTIDSNSRGKAATPAADPADEREEASTVENPNESAIAPVMDRAASTDLVDTEIHDPNVDANSPANSQEPEEATPAVATSPPQVKTSGPPSIAAIALAYIREQFELTFTADGTAYAVDNSSGHPRVYRVDSARFASAIRKLVYLKNPALILTADIVREIQGQLSALAELIGQESQVWLRVAQLENGIEIDRGDTDLTRFRITAGEVEVITQGSETLFHREPSHLPFPYPAEKGDIGKLLPYLNVEESQKRLLVAWVTYTLAHSKVSSTNYVVLVLRGDRGSGKSTMCNVILGSLVGPTTLGVQAFPGNEHTLAIVAQTQHVGMFDNIRSFTPSQQDQLCRAATRATVSTRKLYTDGEAFTQSLHFAPVLNGIHPFIDQDDLAQRCLTIKLQPLDSEGRETEQRLQERFERDLPVIFRGALDLIAEIFTRLPTVNVKYPERMLEFSQWLAAMEEVLNLPAGELQKAYRDNLVQAMHDSLEDDPLAEAILQFAKGNSSIIWRGTPQDLFNGLTRTVPADVLNTANWPRNAISLSLRLKKLRPKLSGAGVEVTVGKRGKEREIAVHHTGRSS</sequence>
<dbReference type="OrthoDB" id="784829at2"/>
<feature type="region of interest" description="Disordered" evidence="1">
    <location>
        <begin position="1"/>
        <end position="97"/>
    </location>
</feature>